<accession>A0A0A8Z9Y4</accession>
<sequence length="48" mass="5368">MKASRQPNMWLVASLSRYQRVSSRLESPSSCANTLPSTTRRGRRSSGI</sequence>
<proteinExistence type="predicted"/>
<dbReference type="AlphaFoldDB" id="A0A0A8Z9Y4"/>
<evidence type="ECO:0000313" key="2">
    <source>
        <dbReference type="EMBL" id="JAD33545.1"/>
    </source>
</evidence>
<reference evidence="2" key="1">
    <citation type="submission" date="2014-09" db="EMBL/GenBank/DDBJ databases">
        <authorList>
            <person name="Magalhaes I.L.F."/>
            <person name="Oliveira U."/>
            <person name="Santos F.R."/>
            <person name="Vidigal T.H.D.A."/>
            <person name="Brescovit A.D."/>
            <person name="Santos A.J."/>
        </authorList>
    </citation>
    <scope>NUCLEOTIDE SEQUENCE</scope>
    <source>
        <tissue evidence="2">Shoot tissue taken approximately 20 cm above the soil surface</tissue>
    </source>
</reference>
<organism evidence="2">
    <name type="scientific">Arundo donax</name>
    <name type="common">Giant reed</name>
    <name type="synonym">Donax arundinaceus</name>
    <dbReference type="NCBI Taxonomy" id="35708"/>
    <lineage>
        <taxon>Eukaryota</taxon>
        <taxon>Viridiplantae</taxon>
        <taxon>Streptophyta</taxon>
        <taxon>Embryophyta</taxon>
        <taxon>Tracheophyta</taxon>
        <taxon>Spermatophyta</taxon>
        <taxon>Magnoliopsida</taxon>
        <taxon>Liliopsida</taxon>
        <taxon>Poales</taxon>
        <taxon>Poaceae</taxon>
        <taxon>PACMAD clade</taxon>
        <taxon>Arundinoideae</taxon>
        <taxon>Arundineae</taxon>
        <taxon>Arundo</taxon>
    </lineage>
</organism>
<reference evidence="2" key="2">
    <citation type="journal article" date="2015" name="Data Brief">
        <title>Shoot transcriptome of the giant reed, Arundo donax.</title>
        <authorList>
            <person name="Barrero R.A."/>
            <person name="Guerrero F.D."/>
            <person name="Moolhuijzen P."/>
            <person name="Goolsby J.A."/>
            <person name="Tidwell J."/>
            <person name="Bellgard S.E."/>
            <person name="Bellgard M.I."/>
        </authorList>
    </citation>
    <scope>NUCLEOTIDE SEQUENCE</scope>
    <source>
        <tissue evidence="2">Shoot tissue taken approximately 20 cm above the soil surface</tissue>
    </source>
</reference>
<dbReference type="EMBL" id="GBRH01264350">
    <property type="protein sequence ID" value="JAD33545.1"/>
    <property type="molecule type" value="Transcribed_RNA"/>
</dbReference>
<evidence type="ECO:0000256" key="1">
    <source>
        <dbReference type="SAM" id="MobiDB-lite"/>
    </source>
</evidence>
<protein>
    <submittedName>
        <fullName evidence="2">Uncharacterized protein</fullName>
    </submittedName>
</protein>
<feature type="region of interest" description="Disordered" evidence="1">
    <location>
        <begin position="23"/>
        <end position="48"/>
    </location>
</feature>
<feature type="compositionally biased region" description="Polar residues" evidence="1">
    <location>
        <begin position="23"/>
        <end position="36"/>
    </location>
</feature>
<name>A0A0A8Z9Y4_ARUDO</name>